<evidence type="ECO:0000256" key="5">
    <source>
        <dbReference type="SAM" id="MobiDB-lite"/>
    </source>
</evidence>
<feature type="region of interest" description="Disordered" evidence="5">
    <location>
        <begin position="271"/>
        <end position="293"/>
    </location>
</feature>
<protein>
    <submittedName>
        <fullName evidence="7">Limonene 1,2-monooxygenase</fullName>
    </submittedName>
</protein>
<dbReference type="Pfam" id="PF00296">
    <property type="entry name" value="Bac_luciferase"/>
    <property type="match status" value="1"/>
</dbReference>
<proteinExistence type="inferred from homology"/>
<dbReference type="AlphaFoldDB" id="A0A1M5IP86"/>
<evidence type="ECO:0000256" key="2">
    <source>
        <dbReference type="ARBA" id="ARBA00022630"/>
    </source>
</evidence>
<keyword evidence="3" id="KW-0560">Oxidoreductase</keyword>
<dbReference type="GO" id="GO:0016705">
    <property type="term" value="F:oxidoreductase activity, acting on paired donors, with incorporation or reduction of molecular oxygen"/>
    <property type="evidence" value="ECO:0007669"/>
    <property type="project" value="InterPro"/>
</dbReference>
<organism evidence="7 8">
    <name type="scientific">Bradyrhizobium erythrophlei</name>
    <dbReference type="NCBI Taxonomy" id="1437360"/>
    <lineage>
        <taxon>Bacteria</taxon>
        <taxon>Pseudomonadati</taxon>
        <taxon>Pseudomonadota</taxon>
        <taxon>Alphaproteobacteria</taxon>
        <taxon>Hyphomicrobiales</taxon>
        <taxon>Nitrobacteraceae</taxon>
        <taxon>Bradyrhizobium</taxon>
    </lineage>
</organism>
<dbReference type="Gene3D" id="3.20.20.30">
    <property type="entry name" value="Luciferase-like domain"/>
    <property type="match status" value="1"/>
</dbReference>
<keyword evidence="2" id="KW-0285">Flavoprotein</keyword>
<evidence type="ECO:0000256" key="3">
    <source>
        <dbReference type="ARBA" id="ARBA00023002"/>
    </source>
</evidence>
<dbReference type="PANTHER" id="PTHR30137:SF16">
    <property type="entry name" value="BLL0895 PROTEIN"/>
    <property type="match status" value="1"/>
</dbReference>
<reference evidence="7 8" key="1">
    <citation type="submission" date="2016-11" db="EMBL/GenBank/DDBJ databases">
        <authorList>
            <person name="Jaros S."/>
            <person name="Januszkiewicz K."/>
            <person name="Wedrychowicz H."/>
        </authorList>
    </citation>
    <scope>NUCLEOTIDE SEQUENCE [LARGE SCALE GENOMIC DNA]</scope>
    <source>
        <strain evidence="7 8">GAS242</strain>
    </source>
</reference>
<evidence type="ECO:0000313" key="7">
    <source>
        <dbReference type="EMBL" id="SHG30164.1"/>
    </source>
</evidence>
<dbReference type="FunFam" id="3.20.20.30:FF:000007">
    <property type="entry name" value="Monooxygenase, mmyo"/>
    <property type="match status" value="1"/>
</dbReference>
<sequence>MARLKFGAFLAPHHPIGEHPMLQFRRDLDLVEQLDALGYDEFWCGEHHSSGWEMIASPEMFLAAAGERTKRIRLGTGVVSLPYHHPYNVAQRMVQLDHMTGGRAIFGSGPGALASDAHTLGIDPMTQRDRQDEAIAIIRRLFRGERVTAKSDWFTMNDAALQLLPLQAEMPFVVASQISPSGMTLAGKYGIGIISLGSMSTQGLMALPTQWGFAEDAAKKHGTTVSRADWRVLLSWHIAESREQARREAGAGLMRWHNEYNVRTLQRPGLQPFTSPEDAVEKTAGGEGAASTIGTPDDLVKTIKNLMEVSGGVGTIIGFVHDWANPENTRRSWDMVARYVVPEINGHIDGLRRSQKFVIENREVFERAGQAVMAKIMENDKAAAALPLTGPGRVAIPTINAPDLQKEAAKRTSKA</sequence>
<dbReference type="InterPro" id="IPR011251">
    <property type="entry name" value="Luciferase-like_dom"/>
</dbReference>
<dbReference type="GO" id="GO:0004497">
    <property type="term" value="F:monooxygenase activity"/>
    <property type="evidence" value="ECO:0007669"/>
    <property type="project" value="UniProtKB-KW"/>
</dbReference>
<accession>A0A1M5IP86</accession>
<evidence type="ECO:0000313" key="8">
    <source>
        <dbReference type="Proteomes" id="UP000190675"/>
    </source>
</evidence>
<dbReference type="SUPFAM" id="SSF51679">
    <property type="entry name" value="Bacterial luciferase-like"/>
    <property type="match status" value="1"/>
</dbReference>
<gene>
    <name evidence="7" type="ORF">SAMN05444169_1713</name>
</gene>
<dbReference type="Proteomes" id="UP000190675">
    <property type="component" value="Chromosome I"/>
</dbReference>
<keyword evidence="4 7" id="KW-0503">Monooxygenase</keyword>
<dbReference type="InterPro" id="IPR036661">
    <property type="entry name" value="Luciferase-like_sf"/>
</dbReference>
<feature type="domain" description="Luciferase-like" evidence="6">
    <location>
        <begin position="5"/>
        <end position="305"/>
    </location>
</feature>
<dbReference type="OrthoDB" id="9804736at2"/>
<name>A0A1M5IP86_9BRAD</name>
<dbReference type="EMBL" id="LT670818">
    <property type="protein sequence ID" value="SHG30164.1"/>
    <property type="molecule type" value="Genomic_DNA"/>
</dbReference>
<comment type="similarity">
    <text evidence="1">Belongs to the bacterial luciferase oxidoreductase family.</text>
</comment>
<evidence type="ECO:0000256" key="4">
    <source>
        <dbReference type="ARBA" id="ARBA00023033"/>
    </source>
</evidence>
<evidence type="ECO:0000256" key="1">
    <source>
        <dbReference type="ARBA" id="ARBA00010426"/>
    </source>
</evidence>
<dbReference type="PANTHER" id="PTHR30137">
    <property type="entry name" value="LUCIFERASE-LIKE MONOOXYGENASE"/>
    <property type="match status" value="1"/>
</dbReference>
<dbReference type="RefSeq" id="WP_079565585.1">
    <property type="nucleotide sequence ID" value="NZ_LT670818.1"/>
</dbReference>
<dbReference type="InterPro" id="IPR050766">
    <property type="entry name" value="Bact_Lucif_Oxidored"/>
</dbReference>
<evidence type="ECO:0000259" key="6">
    <source>
        <dbReference type="Pfam" id="PF00296"/>
    </source>
</evidence>
<dbReference type="GO" id="GO:0005829">
    <property type="term" value="C:cytosol"/>
    <property type="evidence" value="ECO:0007669"/>
    <property type="project" value="TreeGrafter"/>
</dbReference>